<evidence type="ECO:0000256" key="3">
    <source>
        <dbReference type="PROSITE-ProRule" id="PRU00169"/>
    </source>
</evidence>
<dbReference type="Pfam" id="PF00072">
    <property type="entry name" value="Response_reg"/>
    <property type="match status" value="1"/>
</dbReference>
<dbReference type="InterPro" id="IPR016032">
    <property type="entry name" value="Sig_transdc_resp-reg_C-effctor"/>
</dbReference>
<dbReference type="GO" id="GO:0003677">
    <property type="term" value="F:DNA binding"/>
    <property type="evidence" value="ECO:0007669"/>
    <property type="project" value="UniProtKB-KW"/>
</dbReference>
<dbReference type="InterPro" id="IPR001789">
    <property type="entry name" value="Sig_transdc_resp-reg_receiver"/>
</dbReference>
<accession>A0A3A4BHY5</accession>
<dbReference type="SMART" id="SM00448">
    <property type="entry name" value="REC"/>
    <property type="match status" value="1"/>
</dbReference>
<dbReference type="CDD" id="cd17535">
    <property type="entry name" value="REC_NarL-like"/>
    <property type="match status" value="1"/>
</dbReference>
<keyword evidence="2 6" id="KW-0238">DNA-binding</keyword>
<dbReference type="InterPro" id="IPR011006">
    <property type="entry name" value="CheY-like_superfamily"/>
</dbReference>
<dbReference type="SMART" id="SM00421">
    <property type="entry name" value="HTH_LUXR"/>
    <property type="match status" value="1"/>
</dbReference>
<evidence type="ECO:0000256" key="2">
    <source>
        <dbReference type="ARBA" id="ARBA00023125"/>
    </source>
</evidence>
<dbReference type="GO" id="GO:0006355">
    <property type="term" value="P:regulation of DNA-templated transcription"/>
    <property type="evidence" value="ECO:0007669"/>
    <property type="project" value="InterPro"/>
</dbReference>
<dbReference type="Pfam" id="PF00196">
    <property type="entry name" value="GerE"/>
    <property type="match status" value="1"/>
</dbReference>
<dbReference type="InterPro" id="IPR039420">
    <property type="entry name" value="WalR-like"/>
</dbReference>
<name>A0A3A4BHY5_9ACTN</name>
<sequence>MGGIRVLIVDDHALFAEALAVRLGAEPDLDVRAVAFDARRAGALLSTERPDVVVLDLTLGQDSGFEVLERVRDEHPGTRVVMLTAVPGSEAVTQAVRRGAVAWLPKTTSADELARVIRGVMRGEAWIPPRLLADVLRRLAEGEPEPERADPLAVLTARERQVLQCMVDGLSRPEIAEALGMSVHTVRTHTQNIMGKLDVRTALEAITIALRAQSPSA</sequence>
<proteinExistence type="predicted"/>
<feature type="domain" description="HTH luxR-type" evidence="4">
    <location>
        <begin position="148"/>
        <end position="213"/>
    </location>
</feature>
<reference evidence="6 7" key="1">
    <citation type="submission" date="2018-09" db="EMBL/GenBank/DDBJ databases">
        <title>YIM 75507 draft genome.</title>
        <authorList>
            <person name="Tang S."/>
            <person name="Feng Y."/>
        </authorList>
    </citation>
    <scope>NUCLEOTIDE SEQUENCE [LARGE SCALE GENOMIC DNA]</scope>
    <source>
        <strain evidence="6 7">YIM 75507</strain>
    </source>
</reference>
<organism evidence="6 7">
    <name type="scientific">Bailinhaonella thermotolerans</name>
    <dbReference type="NCBI Taxonomy" id="1070861"/>
    <lineage>
        <taxon>Bacteria</taxon>
        <taxon>Bacillati</taxon>
        <taxon>Actinomycetota</taxon>
        <taxon>Actinomycetes</taxon>
        <taxon>Streptosporangiales</taxon>
        <taxon>Streptosporangiaceae</taxon>
        <taxon>Bailinhaonella</taxon>
    </lineage>
</organism>
<evidence type="ECO:0000256" key="1">
    <source>
        <dbReference type="ARBA" id="ARBA00022553"/>
    </source>
</evidence>
<feature type="domain" description="Response regulatory" evidence="5">
    <location>
        <begin position="5"/>
        <end position="121"/>
    </location>
</feature>
<dbReference type="PROSITE" id="PS50043">
    <property type="entry name" value="HTH_LUXR_2"/>
    <property type="match status" value="1"/>
</dbReference>
<dbReference type="PRINTS" id="PR00038">
    <property type="entry name" value="HTHLUXR"/>
</dbReference>
<dbReference type="SUPFAM" id="SSF46894">
    <property type="entry name" value="C-terminal effector domain of the bipartite response regulators"/>
    <property type="match status" value="1"/>
</dbReference>
<dbReference type="InterPro" id="IPR058245">
    <property type="entry name" value="NreC/VraR/RcsB-like_REC"/>
</dbReference>
<dbReference type="Proteomes" id="UP000265768">
    <property type="component" value="Unassembled WGS sequence"/>
</dbReference>
<evidence type="ECO:0000259" key="4">
    <source>
        <dbReference type="PROSITE" id="PS50043"/>
    </source>
</evidence>
<dbReference type="PANTHER" id="PTHR43214">
    <property type="entry name" value="TWO-COMPONENT RESPONSE REGULATOR"/>
    <property type="match status" value="1"/>
</dbReference>
<keyword evidence="1 3" id="KW-0597">Phosphoprotein</keyword>
<gene>
    <name evidence="6" type="ORF">D5H75_21455</name>
</gene>
<dbReference type="AlphaFoldDB" id="A0A3A4BHY5"/>
<dbReference type="RefSeq" id="WP_119928295.1">
    <property type="nucleotide sequence ID" value="NZ_QZEY01000008.1"/>
</dbReference>
<keyword evidence="7" id="KW-1185">Reference proteome</keyword>
<evidence type="ECO:0000313" key="6">
    <source>
        <dbReference type="EMBL" id="RJL30872.1"/>
    </source>
</evidence>
<dbReference type="Gene3D" id="3.40.50.2300">
    <property type="match status" value="1"/>
</dbReference>
<evidence type="ECO:0000259" key="5">
    <source>
        <dbReference type="PROSITE" id="PS50110"/>
    </source>
</evidence>
<dbReference type="GO" id="GO:0000160">
    <property type="term" value="P:phosphorelay signal transduction system"/>
    <property type="evidence" value="ECO:0007669"/>
    <property type="project" value="InterPro"/>
</dbReference>
<dbReference type="SUPFAM" id="SSF52172">
    <property type="entry name" value="CheY-like"/>
    <property type="match status" value="1"/>
</dbReference>
<dbReference type="PROSITE" id="PS50110">
    <property type="entry name" value="RESPONSE_REGULATORY"/>
    <property type="match status" value="1"/>
</dbReference>
<dbReference type="EMBL" id="QZEY01000008">
    <property type="protein sequence ID" value="RJL30872.1"/>
    <property type="molecule type" value="Genomic_DNA"/>
</dbReference>
<evidence type="ECO:0000313" key="7">
    <source>
        <dbReference type="Proteomes" id="UP000265768"/>
    </source>
</evidence>
<dbReference type="InterPro" id="IPR000792">
    <property type="entry name" value="Tscrpt_reg_LuxR_C"/>
</dbReference>
<dbReference type="OrthoDB" id="2878275at2"/>
<protein>
    <submittedName>
        <fullName evidence="6">DNA-binding response regulator</fullName>
    </submittedName>
</protein>
<feature type="modified residue" description="4-aspartylphosphate" evidence="3">
    <location>
        <position position="56"/>
    </location>
</feature>
<comment type="caution">
    <text evidence="6">The sequence shown here is derived from an EMBL/GenBank/DDBJ whole genome shotgun (WGS) entry which is preliminary data.</text>
</comment>
<dbReference type="CDD" id="cd06170">
    <property type="entry name" value="LuxR_C_like"/>
    <property type="match status" value="1"/>
</dbReference>